<dbReference type="EMBL" id="JAGTTL010000039">
    <property type="protein sequence ID" value="KAK6291902.1"/>
    <property type="molecule type" value="Genomic_DNA"/>
</dbReference>
<name>A0AAN8KGB9_9TELE</name>
<proteinExistence type="predicted"/>
<organism evidence="2 3">
    <name type="scientific">Coregonus suidteri</name>
    <dbReference type="NCBI Taxonomy" id="861788"/>
    <lineage>
        <taxon>Eukaryota</taxon>
        <taxon>Metazoa</taxon>
        <taxon>Chordata</taxon>
        <taxon>Craniata</taxon>
        <taxon>Vertebrata</taxon>
        <taxon>Euteleostomi</taxon>
        <taxon>Actinopterygii</taxon>
        <taxon>Neopterygii</taxon>
        <taxon>Teleostei</taxon>
        <taxon>Protacanthopterygii</taxon>
        <taxon>Salmoniformes</taxon>
        <taxon>Salmonidae</taxon>
        <taxon>Coregoninae</taxon>
        <taxon>Coregonus</taxon>
    </lineage>
</organism>
<feature type="transmembrane region" description="Helical" evidence="1">
    <location>
        <begin position="184"/>
        <end position="206"/>
    </location>
</feature>
<reference evidence="2 3" key="1">
    <citation type="submission" date="2021-04" db="EMBL/GenBank/DDBJ databases">
        <authorList>
            <person name="De Guttry C."/>
            <person name="Zahm M."/>
            <person name="Klopp C."/>
            <person name="Cabau C."/>
            <person name="Louis A."/>
            <person name="Berthelot C."/>
            <person name="Parey E."/>
            <person name="Roest Crollius H."/>
            <person name="Montfort J."/>
            <person name="Robinson-Rechavi M."/>
            <person name="Bucao C."/>
            <person name="Bouchez O."/>
            <person name="Gislard M."/>
            <person name="Lluch J."/>
            <person name="Milhes M."/>
            <person name="Lampietro C."/>
            <person name="Lopez Roques C."/>
            <person name="Donnadieu C."/>
            <person name="Braasch I."/>
            <person name="Desvignes T."/>
            <person name="Postlethwait J."/>
            <person name="Bobe J."/>
            <person name="Wedekind C."/>
            <person name="Guiguen Y."/>
        </authorList>
    </citation>
    <scope>NUCLEOTIDE SEQUENCE [LARGE SCALE GENOMIC DNA]</scope>
    <source>
        <strain evidence="2">Cs_M1</strain>
        <tissue evidence="2">Blood</tissue>
    </source>
</reference>
<keyword evidence="1" id="KW-1133">Transmembrane helix</keyword>
<protein>
    <submittedName>
        <fullName evidence="2">Uncharacterized protein</fullName>
    </submittedName>
</protein>
<comment type="caution">
    <text evidence="2">The sequence shown here is derived from an EMBL/GenBank/DDBJ whole genome shotgun (WGS) entry which is preliminary data.</text>
</comment>
<feature type="transmembrane region" description="Helical" evidence="1">
    <location>
        <begin position="46"/>
        <end position="66"/>
    </location>
</feature>
<evidence type="ECO:0000313" key="2">
    <source>
        <dbReference type="EMBL" id="KAK6291902.1"/>
    </source>
</evidence>
<dbReference type="Proteomes" id="UP001356427">
    <property type="component" value="Unassembled WGS sequence"/>
</dbReference>
<evidence type="ECO:0000256" key="1">
    <source>
        <dbReference type="SAM" id="Phobius"/>
    </source>
</evidence>
<sequence>MSHTLRSEDQEVELVSRRILGKEVNLTLVTPLPQWGQRLHSLREGLGSIPVVTLVCLCVLLLGLAITQGVLYASNMTRLQAEEAHFAQMKENLTVQRELLSSGLRDCEANLTKVKDLLATIQVVAPGSSTSVLVGVVVGLVVAGVLLVILLVLLWRYQKQHRPTQPQSTSQDPNRTKDLPRARLLILGIHISSMVSLSAQTSTTLLSL</sequence>
<feature type="transmembrane region" description="Helical" evidence="1">
    <location>
        <begin position="132"/>
        <end position="155"/>
    </location>
</feature>
<dbReference type="AlphaFoldDB" id="A0AAN8KGB9"/>
<gene>
    <name evidence="2" type="ORF">J4Q44_G00376870</name>
</gene>
<keyword evidence="1" id="KW-0472">Membrane</keyword>
<keyword evidence="1" id="KW-0812">Transmembrane</keyword>
<accession>A0AAN8KGB9</accession>
<keyword evidence="3" id="KW-1185">Reference proteome</keyword>
<evidence type="ECO:0000313" key="3">
    <source>
        <dbReference type="Proteomes" id="UP001356427"/>
    </source>
</evidence>